<keyword evidence="6 13" id="KW-0441">Lipid A biosynthesis</keyword>
<evidence type="ECO:0000256" key="1">
    <source>
        <dbReference type="ARBA" id="ARBA00002274"/>
    </source>
</evidence>
<feature type="transmembrane region" description="Helical" evidence="14">
    <location>
        <begin position="15"/>
        <end position="32"/>
    </location>
</feature>
<dbReference type="Pfam" id="PF02606">
    <property type="entry name" value="LpxK"/>
    <property type="match status" value="1"/>
</dbReference>
<evidence type="ECO:0000256" key="5">
    <source>
        <dbReference type="ARBA" id="ARBA00022516"/>
    </source>
</evidence>
<keyword evidence="9 13" id="KW-0418">Kinase</keyword>
<evidence type="ECO:0000256" key="11">
    <source>
        <dbReference type="ARBA" id="ARBA00023098"/>
    </source>
</evidence>
<dbReference type="InterPro" id="IPR003758">
    <property type="entry name" value="LpxK"/>
</dbReference>
<comment type="pathway">
    <text evidence="2 13">Glycolipid biosynthesis; lipid IV(A) biosynthesis; lipid IV(A) from (3R)-3-hydroxytetradecanoyl-[acyl-carrier-protein] and UDP-N-acetyl-alpha-D-glucosamine: step 6/6.</text>
</comment>
<keyword evidence="10 13" id="KW-0067">ATP-binding</keyword>
<name>A0ABT8YFM0_9HYPH</name>
<keyword evidence="14" id="KW-0812">Transmembrane</keyword>
<keyword evidence="14" id="KW-1133">Transmembrane helix</keyword>
<dbReference type="GO" id="GO:0009029">
    <property type="term" value="F:lipid-A 4'-kinase activity"/>
    <property type="evidence" value="ECO:0007669"/>
    <property type="project" value="UniProtKB-EC"/>
</dbReference>
<evidence type="ECO:0000256" key="8">
    <source>
        <dbReference type="ARBA" id="ARBA00022741"/>
    </source>
</evidence>
<evidence type="ECO:0000256" key="2">
    <source>
        <dbReference type="ARBA" id="ARBA00004870"/>
    </source>
</evidence>
<comment type="similarity">
    <text evidence="13">Belongs to the LpxK family.</text>
</comment>
<keyword evidence="14" id="KW-0472">Membrane</keyword>
<evidence type="ECO:0000256" key="4">
    <source>
        <dbReference type="ARBA" id="ARBA00016436"/>
    </source>
</evidence>
<dbReference type="EMBL" id="JAUOZU010000001">
    <property type="protein sequence ID" value="MDO6962492.1"/>
    <property type="molecule type" value="Genomic_DNA"/>
</dbReference>
<dbReference type="SUPFAM" id="SSF52540">
    <property type="entry name" value="P-loop containing nucleoside triphosphate hydrolases"/>
    <property type="match status" value="1"/>
</dbReference>
<evidence type="ECO:0000256" key="14">
    <source>
        <dbReference type="SAM" id="Phobius"/>
    </source>
</evidence>
<evidence type="ECO:0000256" key="3">
    <source>
        <dbReference type="ARBA" id="ARBA00012071"/>
    </source>
</evidence>
<dbReference type="Gene3D" id="3.40.50.300">
    <property type="entry name" value="P-loop containing nucleotide triphosphate hydrolases"/>
    <property type="match status" value="1"/>
</dbReference>
<dbReference type="InterPro" id="IPR027417">
    <property type="entry name" value="P-loop_NTPase"/>
</dbReference>
<dbReference type="NCBIfam" id="TIGR00682">
    <property type="entry name" value="lpxK"/>
    <property type="match status" value="1"/>
</dbReference>
<evidence type="ECO:0000256" key="12">
    <source>
        <dbReference type="ARBA" id="ARBA00029757"/>
    </source>
</evidence>
<protein>
    <recommendedName>
        <fullName evidence="4 13">Tetraacyldisaccharide 4'-kinase</fullName>
        <ecNumber evidence="3 13">2.7.1.130</ecNumber>
    </recommendedName>
    <alternativeName>
        <fullName evidence="12 13">Lipid A 4'-kinase</fullName>
    </alternativeName>
</protein>
<dbReference type="PANTHER" id="PTHR42724">
    <property type="entry name" value="TETRAACYLDISACCHARIDE 4'-KINASE"/>
    <property type="match status" value="1"/>
</dbReference>
<comment type="caution">
    <text evidence="15">The sequence shown here is derived from an EMBL/GenBank/DDBJ whole genome shotgun (WGS) entry which is preliminary data.</text>
</comment>
<evidence type="ECO:0000256" key="13">
    <source>
        <dbReference type="HAMAP-Rule" id="MF_00409"/>
    </source>
</evidence>
<keyword evidence="16" id="KW-1185">Reference proteome</keyword>
<keyword evidence="8 13" id="KW-0547">Nucleotide-binding</keyword>
<gene>
    <name evidence="13 15" type="primary">lpxK</name>
    <name evidence="15" type="ORF">Q4481_00905</name>
</gene>
<evidence type="ECO:0000256" key="10">
    <source>
        <dbReference type="ARBA" id="ARBA00022840"/>
    </source>
</evidence>
<feature type="binding site" evidence="13">
    <location>
        <begin position="54"/>
        <end position="61"/>
    </location>
    <ligand>
        <name>ATP</name>
        <dbReference type="ChEBI" id="CHEBI:30616"/>
    </ligand>
</feature>
<accession>A0ABT8YFM0</accession>
<dbReference type="PANTHER" id="PTHR42724:SF1">
    <property type="entry name" value="TETRAACYLDISACCHARIDE 4'-KINASE, MITOCHONDRIAL-RELATED"/>
    <property type="match status" value="1"/>
</dbReference>
<evidence type="ECO:0000256" key="7">
    <source>
        <dbReference type="ARBA" id="ARBA00022679"/>
    </source>
</evidence>
<evidence type="ECO:0000313" key="16">
    <source>
        <dbReference type="Proteomes" id="UP001174932"/>
    </source>
</evidence>
<comment type="catalytic activity">
    <reaction evidence="13">
        <text>a lipid A disaccharide + ATP = a lipid IVA + ADP + H(+)</text>
        <dbReference type="Rhea" id="RHEA:67840"/>
        <dbReference type="ChEBI" id="CHEBI:15378"/>
        <dbReference type="ChEBI" id="CHEBI:30616"/>
        <dbReference type="ChEBI" id="CHEBI:176343"/>
        <dbReference type="ChEBI" id="CHEBI:176425"/>
        <dbReference type="ChEBI" id="CHEBI:456216"/>
        <dbReference type="EC" id="2.7.1.130"/>
    </reaction>
</comment>
<dbReference type="EC" id="2.7.1.130" evidence="3 13"/>
<dbReference type="RefSeq" id="WP_304374332.1">
    <property type="nucleotide sequence ID" value="NZ_JAUOZU010000001.1"/>
</dbReference>
<proteinExistence type="inferred from homology"/>
<reference evidence="15" key="2">
    <citation type="submission" date="2023-07" db="EMBL/GenBank/DDBJ databases">
        <authorList>
            <person name="Shen H."/>
        </authorList>
    </citation>
    <scope>NUCLEOTIDE SEQUENCE</scope>
    <source>
        <strain evidence="15">TNR-22</strain>
    </source>
</reference>
<evidence type="ECO:0000256" key="9">
    <source>
        <dbReference type="ARBA" id="ARBA00022777"/>
    </source>
</evidence>
<comment type="function">
    <text evidence="1 13">Transfers the gamma-phosphate of ATP to the 4'-position of a tetraacyldisaccharide 1-phosphate intermediate (termed DS-1-P) to form tetraacyldisaccharide 1,4'-bis-phosphate (lipid IVA).</text>
</comment>
<keyword evidence="11 13" id="KW-0443">Lipid metabolism</keyword>
<keyword evidence="5 13" id="KW-0444">Lipid biosynthesis</keyword>
<keyword evidence="7 13" id="KW-0808">Transferase</keyword>
<dbReference type="Proteomes" id="UP001174932">
    <property type="component" value="Unassembled WGS sequence"/>
</dbReference>
<evidence type="ECO:0000256" key="6">
    <source>
        <dbReference type="ARBA" id="ARBA00022556"/>
    </source>
</evidence>
<reference evidence="15" key="1">
    <citation type="journal article" date="2015" name="Int. J. Syst. Evol. Microbiol.">
        <title>Rhizobium alvei sp. nov., isolated from a freshwater river.</title>
        <authorList>
            <person name="Sheu S.Y."/>
            <person name="Huang H.W."/>
            <person name="Young C.C."/>
            <person name="Chen W.M."/>
        </authorList>
    </citation>
    <scope>NUCLEOTIDE SEQUENCE</scope>
    <source>
        <strain evidence="15">TNR-22</strain>
    </source>
</reference>
<dbReference type="HAMAP" id="MF_00409">
    <property type="entry name" value="LpxK"/>
    <property type="match status" value="1"/>
</dbReference>
<sequence>MVSEAPPFWWKDRDWRAWLLAPIAKLYGFVAGRRLKRARRLPMPVPVICVGNFTVGGAGKTPTVIALARAAAAKGLKVGVLSRGYGGTMDRTTVIDPHHHRARDVGDEPLLIAREALVVISRRRVEGARRLIEEGVDLILLDDGFQSAALLFDYALMVVDTRRGIGNGFIIPAGPVRAPTQLQLSFATALLKVGNGVAADPFIRSAARSGKPVFEAAIRPVEPNRIASQKVLAFAGIADPGKFYETVRGLGAEIVETRSFGDHYYLSADEMEEILAVAEAKGLTIVTTAKDAARLQGEGGIAERLLEKLVVVDVEMAFDSPSVPGQIIDQAIASFRKRRTG</sequence>
<organism evidence="15 16">
    <name type="scientific">Rhizobium alvei</name>
    <dbReference type="NCBI Taxonomy" id="1132659"/>
    <lineage>
        <taxon>Bacteria</taxon>
        <taxon>Pseudomonadati</taxon>
        <taxon>Pseudomonadota</taxon>
        <taxon>Alphaproteobacteria</taxon>
        <taxon>Hyphomicrobiales</taxon>
        <taxon>Rhizobiaceae</taxon>
        <taxon>Rhizobium/Agrobacterium group</taxon>
        <taxon>Rhizobium</taxon>
    </lineage>
</organism>
<evidence type="ECO:0000313" key="15">
    <source>
        <dbReference type="EMBL" id="MDO6962492.1"/>
    </source>
</evidence>